<dbReference type="OMA" id="LIFRWIT"/>
<dbReference type="STRING" id="225164.V4A449"/>
<dbReference type="GeneID" id="20234576"/>
<protein>
    <recommendedName>
        <fullName evidence="1">Transglutaminase-like domain-containing protein</fullName>
    </recommendedName>
</protein>
<organism evidence="2 3">
    <name type="scientific">Lottia gigantea</name>
    <name type="common">Giant owl limpet</name>
    <dbReference type="NCBI Taxonomy" id="225164"/>
    <lineage>
        <taxon>Eukaryota</taxon>
        <taxon>Metazoa</taxon>
        <taxon>Spiralia</taxon>
        <taxon>Lophotrochozoa</taxon>
        <taxon>Mollusca</taxon>
        <taxon>Gastropoda</taxon>
        <taxon>Patellogastropoda</taxon>
        <taxon>Lottioidea</taxon>
        <taxon>Lottiidae</taxon>
        <taxon>Lottia</taxon>
    </lineage>
</organism>
<dbReference type="AlphaFoldDB" id="V4A449"/>
<dbReference type="HOGENOM" id="CLU_130204_0_0_1"/>
<sequence length="176" mass="20512">RAIFRWITCKDLNKLDICEPVNPESPLGLLRGIKYGTETYHDLFKRLCSFAGLYCEVIQGYSKGAGYKPGMKLEDEKFRNSWTAVSIDGSWCFVNCNWGARHVKGNNSSNKENKNQYFYACDEFYFITNPEDHIFQHFPDDSRWQLLECPISLTEFISLPIVKSSFFNYGLKFIMH</sequence>
<evidence type="ECO:0000313" key="3">
    <source>
        <dbReference type="Proteomes" id="UP000030746"/>
    </source>
</evidence>
<dbReference type="KEGG" id="lgi:LOTGIDRAFT_142420"/>
<feature type="non-terminal residue" evidence="2">
    <location>
        <position position="1"/>
    </location>
</feature>
<accession>V4A449</accession>
<dbReference type="PANTHER" id="PTHR47020">
    <property type="entry name" value="HILLARIN"/>
    <property type="match status" value="1"/>
</dbReference>
<dbReference type="Proteomes" id="UP000030746">
    <property type="component" value="Unassembled WGS sequence"/>
</dbReference>
<feature type="domain" description="Transglutaminase-like" evidence="1">
    <location>
        <begin position="30"/>
        <end position="98"/>
    </location>
</feature>
<dbReference type="PANTHER" id="PTHR47020:SF1">
    <property type="entry name" value="HILLARIN"/>
    <property type="match status" value="1"/>
</dbReference>
<evidence type="ECO:0000259" key="1">
    <source>
        <dbReference type="SMART" id="SM00460"/>
    </source>
</evidence>
<dbReference type="EMBL" id="KB201206">
    <property type="protein sequence ID" value="ESO98693.1"/>
    <property type="molecule type" value="Genomic_DNA"/>
</dbReference>
<keyword evidence="3" id="KW-1185">Reference proteome</keyword>
<dbReference type="InterPro" id="IPR053041">
    <property type="entry name" value="Transglut-like_Superfamily_Mod"/>
</dbReference>
<name>V4A449_LOTGI</name>
<feature type="non-terminal residue" evidence="2">
    <location>
        <position position="176"/>
    </location>
</feature>
<dbReference type="CTD" id="20234576"/>
<dbReference type="InterPro" id="IPR002931">
    <property type="entry name" value="Transglutaminase-like"/>
</dbReference>
<reference evidence="2 3" key="1">
    <citation type="journal article" date="2013" name="Nature">
        <title>Insights into bilaterian evolution from three spiralian genomes.</title>
        <authorList>
            <person name="Simakov O."/>
            <person name="Marletaz F."/>
            <person name="Cho S.J."/>
            <person name="Edsinger-Gonzales E."/>
            <person name="Havlak P."/>
            <person name="Hellsten U."/>
            <person name="Kuo D.H."/>
            <person name="Larsson T."/>
            <person name="Lv J."/>
            <person name="Arendt D."/>
            <person name="Savage R."/>
            <person name="Osoegawa K."/>
            <person name="de Jong P."/>
            <person name="Grimwood J."/>
            <person name="Chapman J.A."/>
            <person name="Shapiro H."/>
            <person name="Aerts A."/>
            <person name="Otillar R.P."/>
            <person name="Terry A.Y."/>
            <person name="Boore J.L."/>
            <person name="Grigoriev I.V."/>
            <person name="Lindberg D.R."/>
            <person name="Seaver E.C."/>
            <person name="Weisblat D.A."/>
            <person name="Putnam N.H."/>
            <person name="Rokhsar D.S."/>
        </authorList>
    </citation>
    <scope>NUCLEOTIDE SEQUENCE [LARGE SCALE GENOMIC DNA]</scope>
</reference>
<dbReference type="RefSeq" id="XP_009050635.1">
    <property type="nucleotide sequence ID" value="XM_009052387.1"/>
</dbReference>
<proteinExistence type="predicted"/>
<dbReference type="SMART" id="SM00460">
    <property type="entry name" value="TGc"/>
    <property type="match status" value="1"/>
</dbReference>
<gene>
    <name evidence="2" type="ORF">LOTGIDRAFT_142420</name>
</gene>
<evidence type="ECO:0000313" key="2">
    <source>
        <dbReference type="EMBL" id="ESO98693.1"/>
    </source>
</evidence>
<dbReference type="OrthoDB" id="6129702at2759"/>